<dbReference type="SUPFAM" id="SSF55550">
    <property type="entry name" value="SH2 domain"/>
    <property type="match status" value="2"/>
</dbReference>
<dbReference type="Gene3D" id="3.30.505.10">
    <property type="entry name" value="SH2 domain"/>
    <property type="match status" value="2"/>
</dbReference>
<dbReference type="PROSITE" id="PS50001">
    <property type="entry name" value="SH2"/>
    <property type="match status" value="2"/>
</dbReference>
<dbReference type="PANTHER" id="PTHR15127:SF32">
    <property type="entry name" value="HEAVYWEIGHT, ISOFORM A"/>
    <property type="match status" value="1"/>
</dbReference>
<feature type="compositionally biased region" description="Basic and acidic residues" evidence="3">
    <location>
        <begin position="57"/>
        <end position="68"/>
    </location>
</feature>
<feature type="region of interest" description="Disordered" evidence="3">
    <location>
        <begin position="123"/>
        <end position="148"/>
    </location>
</feature>
<organism evidence="5 6">
    <name type="scientific">Pinctada imbricata</name>
    <name type="common">Atlantic pearl-oyster</name>
    <name type="synonym">Pinctada martensii</name>
    <dbReference type="NCBI Taxonomy" id="66713"/>
    <lineage>
        <taxon>Eukaryota</taxon>
        <taxon>Metazoa</taxon>
        <taxon>Spiralia</taxon>
        <taxon>Lophotrochozoa</taxon>
        <taxon>Mollusca</taxon>
        <taxon>Bivalvia</taxon>
        <taxon>Autobranchia</taxon>
        <taxon>Pteriomorphia</taxon>
        <taxon>Pterioida</taxon>
        <taxon>Pterioidea</taxon>
        <taxon>Pteriidae</taxon>
        <taxon>Pinctada</taxon>
    </lineage>
</organism>
<feature type="region of interest" description="Disordered" evidence="3">
    <location>
        <begin position="712"/>
        <end position="732"/>
    </location>
</feature>
<sequence length="943" mass="106472">MLAGDQKNSEEKLYSEPYAHLGSFQSESRETSRFLKTPEKEETSKSTPSRRKQNRSAFRENRKVKESPVVELQILTDPGNVNRQEVPCQVTPTPGPESPSSLKDAEFEDVDISLRRKVSLGDYAMPPDRMTEMPGGIPRINSTEYSEPYETSRMIQALRNEERAEQLRRSSPATLANSDVYSLAQNVEKSPSIHRSVSELKNQKYVTANSYEEPWDSQWKTKEFKDICDKAEEASSRRSSEGTSPSHCSKNNMANVYEDAWDTANKQKELEMKVQDAHRRRNSETVCTKFDYEEPAGQRKFSLGQADLKSTKKKWTPALSPPSIKDNKEQVYTSNYDCPWDNMQLEERLSRASGLSPPKSPTKSKRSSNGSDSSPGPPDFSPPPPPVQQAYEEAWDLRPQAKVIESSPKPRLTSPSHSTDGEGLSEKVDAKLPLDLQKFYHGGISRKQAEELLILYKIGSYLVRRSETQKNVFSLSLNSLITTNLQFEDAVNAAQILTKLSNQEMGLGLPDHRFYGHNGVSLGDYAMPPDRMTEMPGGIPRINSTEYSEPYETSRMIQALRNEERAEQLRRSSPATLANSDVYSLAQNVEKSPSIHRSVSELKNQKYVTANSYEEPWDSQWKTKEFKDICDKAEEASSRRSSEGTSPSHCSKNNMANVYEDAWDTANKQKELEMKVQDAHRRRNSETVCTKFDYEEPAGQRKFSLGQADLKSTKKKWTPALSPPSIKDNKEQVYTSNYDCPWDNMQLEERLSRASGLSPPKSPTKSKRSSNGSDSSPGPPDFSPPPPPVQQAYEEAWDLRPQAKVLESSPKPRLTSPSHSTDGEGLSEKVDAKLPLDLQKFYHGGISRKQAEELLILYKIGSYLVRRSETQKNVFSLSLKGVGGIPMHLRIGLEHGEYILGENSQPFPTVPELIAYYTKHELPIQNANHIRLQFPIPRNQGMY</sequence>
<feature type="region of interest" description="Disordered" evidence="3">
    <location>
        <begin position="310"/>
        <end position="330"/>
    </location>
</feature>
<reference evidence="5" key="1">
    <citation type="submission" date="2019-08" db="EMBL/GenBank/DDBJ databases">
        <title>The improved chromosome-level genome for the pearl oyster Pinctada fucata martensii using PacBio sequencing and Hi-C.</title>
        <authorList>
            <person name="Zheng Z."/>
        </authorList>
    </citation>
    <scope>NUCLEOTIDE SEQUENCE</scope>
    <source>
        <strain evidence="5">ZZ-2019</strain>
        <tissue evidence="5">Adductor muscle</tissue>
    </source>
</reference>
<accession>A0AA88Y3F3</accession>
<feature type="compositionally biased region" description="Pro residues" evidence="3">
    <location>
        <begin position="375"/>
        <end position="387"/>
    </location>
</feature>
<dbReference type="PRINTS" id="PR00401">
    <property type="entry name" value="SH2DOMAIN"/>
</dbReference>
<feature type="region of interest" description="Disordered" evidence="3">
    <location>
        <begin position="805"/>
        <end position="827"/>
    </location>
</feature>
<evidence type="ECO:0000313" key="6">
    <source>
        <dbReference type="Proteomes" id="UP001186944"/>
    </source>
</evidence>
<comment type="caution">
    <text evidence="5">The sequence shown here is derived from an EMBL/GenBank/DDBJ whole genome shotgun (WGS) entry which is preliminary data.</text>
</comment>
<dbReference type="Pfam" id="PF00017">
    <property type="entry name" value="SH2"/>
    <property type="match status" value="2"/>
</dbReference>
<dbReference type="InterPro" id="IPR000980">
    <property type="entry name" value="SH2"/>
</dbReference>
<feature type="domain" description="SH2" evidence="4">
    <location>
        <begin position="841"/>
        <end position="936"/>
    </location>
</feature>
<evidence type="ECO:0000256" key="1">
    <source>
        <dbReference type="ARBA" id="ARBA00022999"/>
    </source>
</evidence>
<protein>
    <recommendedName>
        <fullName evidence="4">SH2 domain-containing protein</fullName>
    </recommendedName>
</protein>
<dbReference type="InterPro" id="IPR036860">
    <property type="entry name" value="SH2_dom_sf"/>
</dbReference>
<keyword evidence="1 2" id="KW-0727">SH2 domain</keyword>
<feature type="domain" description="SH2" evidence="4">
    <location>
        <begin position="439"/>
        <end position="477"/>
    </location>
</feature>
<name>A0AA88Y3F3_PINIB</name>
<dbReference type="InterPro" id="IPR051846">
    <property type="entry name" value="SH2_domain_adapters"/>
</dbReference>
<dbReference type="Proteomes" id="UP001186944">
    <property type="component" value="Unassembled WGS sequence"/>
</dbReference>
<dbReference type="SMART" id="SM00252">
    <property type="entry name" value="SH2"/>
    <property type="match status" value="2"/>
</dbReference>
<feature type="compositionally biased region" description="Pro residues" evidence="3">
    <location>
        <begin position="777"/>
        <end position="789"/>
    </location>
</feature>
<evidence type="ECO:0000259" key="4">
    <source>
        <dbReference type="PROSITE" id="PS50001"/>
    </source>
</evidence>
<dbReference type="GO" id="GO:0001784">
    <property type="term" value="F:phosphotyrosine residue binding"/>
    <property type="evidence" value="ECO:0007669"/>
    <property type="project" value="TreeGrafter"/>
</dbReference>
<feature type="region of interest" description="Disordered" evidence="3">
    <location>
        <begin position="1"/>
        <end position="108"/>
    </location>
</feature>
<feature type="compositionally biased region" description="Basic and acidic residues" evidence="3">
    <location>
        <begin position="27"/>
        <end position="44"/>
    </location>
</feature>
<dbReference type="CDD" id="cd00173">
    <property type="entry name" value="SH2"/>
    <property type="match status" value="1"/>
</dbReference>
<dbReference type="PANTHER" id="PTHR15127">
    <property type="entry name" value="HEAVYWEIGHT, ISOFORM A"/>
    <property type="match status" value="1"/>
</dbReference>
<evidence type="ECO:0000256" key="3">
    <source>
        <dbReference type="SAM" id="MobiDB-lite"/>
    </source>
</evidence>
<keyword evidence="6" id="KW-1185">Reference proteome</keyword>
<feature type="region of interest" description="Disordered" evidence="3">
    <location>
        <begin position="403"/>
        <end position="426"/>
    </location>
</feature>
<proteinExistence type="predicted"/>
<dbReference type="EMBL" id="VSWD01000007">
    <property type="protein sequence ID" value="KAK3097127.1"/>
    <property type="molecule type" value="Genomic_DNA"/>
</dbReference>
<feature type="region of interest" description="Disordered" evidence="3">
    <location>
        <begin position="350"/>
        <end position="389"/>
    </location>
</feature>
<evidence type="ECO:0000313" key="5">
    <source>
        <dbReference type="EMBL" id="KAK3097127.1"/>
    </source>
</evidence>
<dbReference type="AlphaFoldDB" id="A0AA88Y3F3"/>
<feature type="region of interest" description="Disordered" evidence="3">
    <location>
        <begin position="752"/>
        <end position="791"/>
    </location>
</feature>
<gene>
    <name evidence="5" type="ORF">FSP39_006619</name>
</gene>
<evidence type="ECO:0000256" key="2">
    <source>
        <dbReference type="PROSITE-ProRule" id="PRU00191"/>
    </source>
</evidence>